<keyword evidence="3" id="KW-0808">Transferase</keyword>
<name>A0A671YH12_SPAAU</name>
<feature type="zinc finger region" description="C3H1-type" evidence="8">
    <location>
        <begin position="81"/>
        <end position="108"/>
    </location>
</feature>
<keyword evidence="13" id="KW-1185">Reference proteome</keyword>
<dbReference type="GO" id="GO:0008270">
    <property type="term" value="F:zinc ion binding"/>
    <property type="evidence" value="ECO:0007669"/>
    <property type="project" value="UniProtKB-KW"/>
</dbReference>
<dbReference type="InterPro" id="IPR041367">
    <property type="entry name" value="Znf-CCCH_4"/>
</dbReference>
<organism evidence="12 13">
    <name type="scientific">Sparus aurata</name>
    <name type="common">Gilthead sea bream</name>
    <dbReference type="NCBI Taxonomy" id="8175"/>
    <lineage>
        <taxon>Eukaryota</taxon>
        <taxon>Metazoa</taxon>
        <taxon>Chordata</taxon>
        <taxon>Craniata</taxon>
        <taxon>Vertebrata</taxon>
        <taxon>Euteleostomi</taxon>
        <taxon>Actinopterygii</taxon>
        <taxon>Neopterygii</taxon>
        <taxon>Teleostei</taxon>
        <taxon>Neoteleostei</taxon>
        <taxon>Acanthomorphata</taxon>
        <taxon>Eupercaria</taxon>
        <taxon>Spariformes</taxon>
        <taxon>Sparidae</taxon>
        <taxon>Sparus</taxon>
    </lineage>
</organism>
<reference evidence="12" key="2">
    <citation type="submission" date="2025-08" db="UniProtKB">
        <authorList>
            <consortium name="Ensembl"/>
        </authorList>
    </citation>
    <scope>IDENTIFICATION</scope>
</reference>
<dbReference type="AlphaFoldDB" id="A0A671YH12"/>
<dbReference type="Ensembl" id="ENSSAUT00010065691.1">
    <property type="protein sequence ID" value="ENSSAUP00010062656.1"/>
    <property type="gene ID" value="ENSSAUG00010025281.1"/>
</dbReference>
<keyword evidence="5" id="KW-0677">Repeat</keyword>
<evidence type="ECO:0000259" key="11">
    <source>
        <dbReference type="PROSITE" id="PS50103"/>
    </source>
</evidence>
<dbReference type="Pfam" id="PF18044">
    <property type="entry name" value="zf-CCCH_4"/>
    <property type="match status" value="1"/>
</dbReference>
<feature type="domain" description="C3H1-type" evidence="11">
    <location>
        <begin position="52"/>
        <end position="79"/>
    </location>
</feature>
<evidence type="ECO:0000256" key="3">
    <source>
        <dbReference type="ARBA" id="ARBA00022679"/>
    </source>
</evidence>
<dbReference type="Pfam" id="PF13639">
    <property type="entry name" value="zf-RING_2"/>
    <property type="match status" value="1"/>
</dbReference>
<evidence type="ECO:0000256" key="4">
    <source>
        <dbReference type="ARBA" id="ARBA00022723"/>
    </source>
</evidence>
<feature type="region of interest" description="Disordered" evidence="9">
    <location>
        <begin position="176"/>
        <end position="229"/>
    </location>
</feature>
<feature type="zinc finger region" description="C3H1-type" evidence="8">
    <location>
        <begin position="328"/>
        <end position="356"/>
    </location>
</feature>
<dbReference type="InParanoid" id="A0A671YH12"/>
<evidence type="ECO:0000313" key="13">
    <source>
        <dbReference type="Proteomes" id="UP000472265"/>
    </source>
</evidence>
<dbReference type="PROSITE" id="PS50103">
    <property type="entry name" value="ZF_C3H1"/>
    <property type="match status" value="3"/>
</dbReference>
<dbReference type="PANTHER" id="PTHR11224:SF39">
    <property type="entry name" value="RING-TYPE E3 UBIQUITIN TRANSFERASE"/>
    <property type="match status" value="1"/>
</dbReference>
<dbReference type="Gene3D" id="4.10.1000.10">
    <property type="entry name" value="Zinc finger, CCCH-type"/>
    <property type="match status" value="1"/>
</dbReference>
<dbReference type="SMART" id="SM00356">
    <property type="entry name" value="ZnF_C3H1"/>
    <property type="match status" value="3"/>
</dbReference>
<feature type="domain" description="C3H1-type" evidence="11">
    <location>
        <begin position="81"/>
        <end position="108"/>
    </location>
</feature>
<feature type="domain" description="C3H1-type" evidence="11">
    <location>
        <begin position="328"/>
        <end position="356"/>
    </location>
</feature>
<sequence length="411" mass="47076">MRNRATLRRYVNVLFLLARCEVNWRREPAAIYLDSEIEGARRRTQNTWRMDSAHSGICRRFINGSCRLGPRCHYRHELTTIPSAQICRYFQKDGCWYGERCRYLHVLQPEASAAVAGRRSSVPTVSSSSVAYALPDRRRGSEPALLQAELMSRRSEFVVNVTNHQHNVGRRAADIAEEQSQDTDSHLPPSWESAQSSEVAQSCDGRNEQQTSSNEMTEDGGAAAASNTQGKVDDMEAFLQSKNVTCGICMDKVYEKADPRRRVFGILPNCNHSFCLECIMTWRKTKDLGLDAVKSCPQCRVRSAFYVPNKYWVEGQAKESIVAAFKEKFSKKSCSYYARYRCCPFKSECLYRHDKREHHRSFQFPTEEIDDYDGVDLVNLLIAMTLLSDDDDDDEDEDFDFRLLLSGDYGF</sequence>
<evidence type="ECO:0000259" key="10">
    <source>
        <dbReference type="PROSITE" id="PS50089"/>
    </source>
</evidence>
<reference evidence="12" key="3">
    <citation type="submission" date="2025-09" db="UniProtKB">
        <authorList>
            <consortium name="Ensembl"/>
        </authorList>
    </citation>
    <scope>IDENTIFICATION</scope>
</reference>
<evidence type="ECO:0000256" key="7">
    <source>
        <dbReference type="ARBA" id="ARBA00022833"/>
    </source>
</evidence>
<comment type="catalytic activity">
    <reaction evidence="1">
        <text>S-ubiquitinyl-[E2 ubiquitin-conjugating enzyme]-L-cysteine + [acceptor protein]-L-lysine = [E2 ubiquitin-conjugating enzyme]-L-cysteine + N(6)-ubiquitinyl-[acceptor protein]-L-lysine.</text>
        <dbReference type="EC" id="2.3.2.27"/>
    </reaction>
</comment>
<evidence type="ECO:0000256" key="2">
    <source>
        <dbReference type="ARBA" id="ARBA00012483"/>
    </source>
</evidence>
<dbReference type="GeneTree" id="ENSGT00950000183077"/>
<dbReference type="SUPFAM" id="SSF57850">
    <property type="entry name" value="RING/U-box"/>
    <property type="match status" value="1"/>
</dbReference>
<dbReference type="InterPro" id="IPR045072">
    <property type="entry name" value="MKRN-like"/>
</dbReference>
<dbReference type="PROSITE" id="PS00518">
    <property type="entry name" value="ZF_RING_1"/>
    <property type="match status" value="1"/>
</dbReference>
<dbReference type="OMA" id="CLQCIMT"/>
<protein>
    <recommendedName>
        <fullName evidence="2">RING-type E3 ubiquitin transferase</fullName>
        <ecNumber evidence="2">2.3.2.27</ecNumber>
    </recommendedName>
</protein>
<dbReference type="Proteomes" id="UP000472265">
    <property type="component" value="Chromosome 7"/>
</dbReference>
<gene>
    <name evidence="12" type="primary">mkrn4</name>
</gene>
<dbReference type="SMART" id="SM00184">
    <property type="entry name" value="RING"/>
    <property type="match status" value="1"/>
</dbReference>
<evidence type="ECO:0000256" key="5">
    <source>
        <dbReference type="ARBA" id="ARBA00022737"/>
    </source>
</evidence>
<reference evidence="12" key="1">
    <citation type="submission" date="2021-04" db="EMBL/GenBank/DDBJ databases">
        <authorList>
            <consortium name="Wellcome Sanger Institute Data Sharing"/>
        </authorList>
    </citation>
    <scope>NUCLEOTIDE SEQUENCE [LARGE SCALE GENOMIC DNA]</scope>
</reference>
<evidence type="ECO:0000256" key="8">
    <source>
        <dbReference type="PROSITE-ProRule" id="PRU00723"/>
    </source>
</evidence>
<dbReference type="UniPathway" id="UPA00143"/>
<dbReference type="PROSITE" id="PS50089">
    <property type="entry name" value="ZF_RING_2"/>
    <property type="match status" value="1"/>
</dbReference>
<dbReference type="PANTHER" id="PTHR11224">
    <property type="entry name" value="MAKORIN-RELATED"/>
    <property type="match status" value="1"/>
</dbReference>
<dbReference type="EC" id="2.3.2.27" evidence="2"/>
<dbReference type="InterPro" id="IPR013083">
    <property type="entry name" value="Znf_RING/FYVE/PHD"/>
</dbReference>
<dbReference type="InterPro" id="IPR001841">
    <property type="entry name" value="Znf_RING"/>
</dbReference>
<evidence type="ECO:0000256" key="6">
    <source>
        <dbReference type="ARBA" id="ARBA00022771"/>
    </source>
</evidence>
<feature type="zinc finger region" description="C3H1-type" evidence="8">
    <location>
        <begin position="52"/>
        <end position="79"/>
    </location>
</feature>
<dbReference type="InterPro" id="IPR017907">
    <property type="entry name" value="Znf_RING_CS"/>
</dbReference>
<evidence type="ECO:0000256" key="9">
    <source>
        <dbReference type="SAM" id="MobiDB-lite"/>
    </source>
</evidence>
<evidence type="ECO:0000256" key="1">
    <source>
        <dbReference type="ARBA" id="ARBA00000900"/>
    </source>
</evidence>
<keyword evidence="6 8" id="KW-0863">Zinc-finger</keyword>
<dbReference type="InterPro" id="IPR000571">
    <property type="entry name" value="Znf_CCCH"/>
</dbReference>
<keyword evidence="7 8" id="KW-0862">Zinc</keyword>
<dbReference type="GO" id="GO:0061630">
    <property type="term" value="F:ubiquitin protein ligase activity"/>
    <property type="evidence" value="ECO:0007669"/>
    <property type="project" value="UniProtKB-EC"/>
</dbReference>
<dbReference type="SUPFAM" id="SSF90229">
    <property type="entry name" value="CCCH zinc finger"/>
    <property type="match status" value="1"/>
</dbReference>
<dbReference type="InterPro" id="IPR036855">
    <property type="entry name" value="Znf_CCCH_sf"/>
</dbReference>
<accession>A0A671YH12</accession>
<feature type="domain" description="RING-type" evidence="10">
    <location>
        <begin position="246"/>
        <end position="300"/>
    </location>
</feature>
<dbReference type="Gene3D" id="3.30.40.10">
    <property type="entry name" value="Zinc/RING finger domain, C3HC4 (zinc finger)"/>
    <property type="match status" value="1"/>
</dbReference>
<keyword evidence="4 8" id="KW-0479">Metal-binding</keyword>
<evidence type="ECO:0000313" key="12">
    <source>
        <dbReference type="Ensembl" id="ENSSAUP00010062656.1"/>
    </source>
</evidence>
<proteinExistence type="predicted"/>
<dbReference type="GO" id="GO:0000209">
    <property type="term" value="P:protein polyubiquitination"/>
    <property type="evidence" value="ECO:0007669"/>
    <property type="project" value="InterPro"/>
</dbReference>